<dbReference type="InterPro" id="IPR017500">
    <property type="entry name" value="Phage_infect_YhgE_N"/>
</dbReference>
<feature type="transmembrane region" description="Helical" evidence="5">
    <location>
        <begin position="553"/>
        <end position="578"/>
    </location>
</feature>
<keyword evidence="3 5" id="KW-1133">Transmembrane helix</keyword>
<keyword evidence="4 5" id="KW-0472">Membrane</keyword>
<feature type="transmembrane region" description="Helical" evidence="5">
    <location>
        <begin position="403"/>
        <end position="421"/>
    </location>
</feature>
<evidence type="ECO:0000256" key="4">
    <source>
        <dbReference type="ARBA" id="ARBA00023136"/>
    </source>
</evidence>
<keyword evidence="8" id="KW-1185">Reference proteome</keyword>
<organism evidence="7 8">
    <name type="scientific">Protaetiibacter intestinalis</name>
    <dbReference type="NCBI Taxonomy" id="2419774"/>
    <lineage>
        <taxon>Bacteria</taxon>
        <taxon>Bacillati</taxon>
        <taxon>Actinomycetota</taxon>
        <taxon>Actinomycetes</taxon>
        <taxon>Micrococcales</taxon>
        <taxon>Microbacteriaceae</taxon>
        <taxon>Protaetiibacter</taxon>
    </lineage>
</organism>
<dbReference type="SUPFAM" id="SSF58104">
    <property type="entry name" value="Methyl-accepting chemotaxis protein (MCP) signaling domain"/>
    <property type="match status" value="1"/>
</dbReference>
<dbReference type="InterPro" id="IPR051328">
    <property type="entry name" value="T7SS_ABC-Transporter"/>
</dbReference>
<dbReference type="Gene3D" id="3.40.1710.10">
    <property type="entry name" value="abc type-2 transporter like domain"/>
    <property type="match status" value="1"/>
</dbReference>
<evidence type="ECO:0000313" key="7">
    <source>
        <dbReference type="EMBL" id="AYF97134.1"/>
    </source>
</evidence>
<dbReference type="InterPro" id="IPR017501">
    <property type="entry name" value="Phage_infect_YhgE_C"/>
</dbReference>
<dbReference type="NCBIfam" id="TIGR03062">
    <property type="entry name" value="pip_yhgE_Cterm"/>
    <property type="match status" value="1"/>
</dbReference>
<evidence type="ECO:0000256" key="3">
    <source>
        <dbReference type="ARBA" id="ARBA00022989"/>
    </source>
</evidence>
<feature type="transmembrane region" description="Helical" evidence="5">
    <location>
        <begin position="500"/>
        <end position="519"/>
    </location>
</feature>
<feature type="transmembrane region" description="Helical" evidence="5">
    <location>
        <begin position="469"/>
        <end position="488"/>
    </location>
</feature>
<dbReference type="Pfam" id="PF12698">
    <property type="entry name" value="ABC2_membrane_3"/>
    <property type="match status" value="1"/>
</dbReference>
<dbReference type="PANTHER" id="PTHR43077:SF5">
    <property type="entry name" value="PHAGE INFECTION PROTEIN"/>
    <property type="match status" value="1"/>
</dbReference>
<gene>
    <name evidence="7" type="ORF">D7I47_01970</name>
</gene>
<protein>
    <recommendedName>
        <fullName evidence="6">ABC-2 type transporter transmembrane domain-containing protein</fullName>
    </recommendedName>
</protein>
<evidence type="ECO:0000256" key="5">
    <source>
        <dbReference type="SAM" id="Phobius"/>
    </source>
</evidence>
<dbReference type="KEGG" id="lyd:D7I47_01970"/>
<keyword evidence="2 5" id="KW-0812">Transmembrane</keyword>
<reference evidence="8" key="1">
    <citation type="submission" date="2018-09" db="EMBL/GenBank/DDBJ databases">
        <title>Genome sequencing of strain 2DFWR-13.</title>
        <authorList>
            <person name="Heo J."/>
            <person name="Kim S.-J."/>
            <person name="Kwon S.-W."/>
        </authorList>
    </citation>
    <scope>NUCLEOTIDE SEQUENCE [LARGE SCALE GENOMIC DNA]</scope>
    <source>
        <strain evidence="8">2DFWR-13</strain>
    </source>
</reference>
<dbReference type="Proteomes" id="UP000278886">
    <property type="component" value="Chromosome"/>
</dbReference>
<dbReference type="GO" id="GO:0140359">
    <property type="term" value="F:ABC-type transporter activity"/>
    <property type="evidence" value="ECO:0007669"/>
    <property type="project" value="InterPro"/>
</dbReference>
<feature type="transmembrane region" description="Helical" evidence="5">
    <location>
        <begin position="442"/>
        <end position="463"/>
    </location>
</feature>
<accession>A0A387B0W3</accession>
<dbReference type="OrthoDB" id="9811483at2"/>
<evidence type="ECO:0000259" key="6">
    <source>
        <dbReference type="Pfam" id="PF12698"/>
    </source>
</evidence>
<evidence type="ECO:0000256" key="2">
    <source>
        <dbReference type="ARBA" id="ARBA00022692"/>
    </source>
</evidence>
<dbReference type="NCBIfam" id="TIGR03061">
    <property type="entry name" value="pip_yhgE_Nterm"/>
    <property type="match status" value="1"/>
</dbReference>
<dbReference type="EMBL" id="CP032630">
    <property type="protein sequence ID" value="AYF97134.1"/>
    <property type="molecule type" value="Genomic_DNA"/>
</dbReference>
<dbReference type="PANTHER" id="PTHR43077">
    <property type="entry name" value="TRANSPORT PERMEASE YVFS-RELATED"/>
    <property type="match status" value="1"/>
</dbReference>
<comment type="subcellular location">
    <subcellularLocation>
        <location evidence="1">Membrane</location>
        <topology evidence="1">Multi-pass membrane protein</topology>
    </subcellularLocation>
</comment>
<dbReference type="GO" id="GO:0016020">
    <property type="term" value="C:membrane"/>
    <property type="evidence" value="ECO:0007669"/>
    <property type="project" value="UniProtKB-SubCell"/>
</dbReference>
<dbReference type="NCBIfam" id="TIGR03057">
    <property type="entry name" value="xxxLxxG_by_4"/>
    <property type="match status" value="3"/>
</dbReference>
<name>A0A387B0W3_9MICO</name>
<evidence type="ECO:0000256" key="1">
    <source>
        <dbReference type="ARBA" id="ARBA00004141"/>
    </source>
</evidence>
<dbReference type="RefSeq" id="WP_120761485.1">
    <property type="nucleotide sequence ID" value="NZ_CP032630.1"/>
</dbReference>
<evidence type="ECO:0000313" key="8">
    <source>
        <dbReference type="Proteomes" id="UP000278886"/>
    </source>
</evidence>
<sequence>MSSNELPAVQRPRRRLMRVLAIVAAAVVPLAFAGLTMAALSDTGNGVDRIPAAIVNQDEMITRTADDGTETRVLAGRLLVTELTGADSPGMDWQLSNAEEAADKLAAGEVYAVLTIPSDFSESVVSLSGTDPVQAQLTLQTDDAHSYLAGTVAQSLGDGMVRAFGSELTEQYISGIYTQFGTVGEAFTQAADGATQLSDGAAQAASGAQQYADGVKTYTGGVSSLFSGLAQLNNGAAGLDQLSSGVAQYTGGVSQLSAGIAAQTAILADPDSTPVQIATATATLQVLSQQLAQTAAGGTQLSAGVTSGIDGIQSGIAQSASGAAQLAANGGTVASGARSLADGNAQLASGAAELAAGLQDGADKLNGTETPSSDAASVAADPVGLEVTTANAVTQLGQVIGTYFVPLGLWVGALAIFLVMPRLSRRVLASTAGSSRVLGSEGVRAGAVAAVQAALLVLLLHLVAGVSWALLPATLGLSLVAALAFTAFHQLLTVGLGRAGLVISLLLVSLQVAAVGGILPSQALAGPFAWLGQLMPLGWATTGLQQIVAGGDVGLAVGAALGLAAFGGLSMLASRLVIRRARRASVLRMLLPATA</sequence>
<dbReference type="InterPro" id="IPR013525">
    <property type="entry name" value="ABC2_TM"/>
</dbReference>
<dbReference type="AlphaFoldDB" id="A0A387B0W3"/>
<dbReference type="InterPro" id="IPR023908">
    <property type="entry name" value="xxxLxxG_rpt"/>
</dbReference>
<feature type="domain" description="ABC-2 type transporter transmembrane" evidence="6">
    <location>
        <begin position="27"/>
        <end position="571"/>
    </location>
</feature>
<proteinExistence type="predicted"/>